<name>A0A1I4MI91_9HYPH</name>
<dbReference type="AlphaFoldDB" id="A0A1I4MI91"/>
<protein>
    <submittedName>
        <fullName evidence="1">Uncharacterized protein</fullName>
    </submittedName>
</protein>
<proteinExistence type="predicted"/>
<reference evidence="2" key="1">
    <citation type="submission" date="2016-10" db="EMBL/GenBank/DDBJ databases">
        <authorList>
            <person name="Varghese N."/>
            <person name="Submissions S."/>
        </authorList>
    </citation>
    <scope>NUCLEOTIDE SEQUENCE [LARGE SCALE GENOMIC DNA]</scope>
    <source>
        <strain evidence="2">CGMCC 1.6474</strain>
    </source>
</reference>
<dbReference type="EMBL" id="FOSV01000039">
    <property type="protein sequence ID" value="SFM02795.1"/>
    <property type="molecule type" value="Genomic_DNA"/>
</dbReference>
<dbReference type="STRING" id="414703.SAMN04488125_1398"/>
<keyword evidence="2" id="KW-1185">Reference proteome</keyword>
<organism evidence="1 2">
    <name type="scientific">Methylorubrum salsuginis</name>
    <dbReference type="NCBI Taxonomy" id="414703"/>
    <lineage>
        <taxon>Bacteria</taxon>
        <taxon>Pseudomonadati</taxon>
        <taxon>Pseudomonadota</taxon>
        <taxon>Alphaproteobacteria</taxon>
        <taxon>Hyphomicrobiales</taxon>
        <taxon>Methylobacteriaceae</taxon>
        <taxon>Methylorubrum</taxon>
    </lineage>
</organism>
<sequence>MIDALTPTSAMLSTLSQVQRLLILHVPTSDASMAADALVKKSVSDMEQGHRDPGTLTDAAMALGRVEALAEQHLPQRHPLFDALRNAEMTMWEMLRTAA</sequence>
<evidence type="ECO:0000313" key="2">
    <source>
        <dbReference type="Proteomes" id="UP000198804"/>
    </source>
</evidence>
<dbReference type="RefSeq" id="WP_091951914.1">
    <property type="nucleotide sequence ID" value="NZ_FOSV01000039.1"/>
</dbReference>
<accession>A0A1I4MI91</accession>
<dbReference type="Proteomes" id="UP000198804">
    <property type="component" value="Unassembled WGS sequence"/>
</dbReference>
<evidence type="ECO:0000313" key="1">
    <source>
        <dbReference type="EMBL" id="SFM02795.1"/>
    </source>
</evidence>
<gene>
    <name evidence="1" type="ORF">SAMN04488125_1398</name>
</gene>